<dbReference type="EMBL" id="BPVZ01000069">
    <property type="protein sequence ID" value="GKV25427.1"/>
    <property type="molecule type" value="Genomic_DNA"/>
</dbReference>
<organism evidence="3 4">
    <name type="scientific">Rubroshorea leprosula</name>
    <dbReference type="NCBI Taxonomy" id="152421"/>
    <lineage>
        <taxon>Eukaryota</taxon>
        <taxon>Viridiplantae</taxon>
        <taxon>Streptophyta</taxon>
        <taxon>Embryophyta</taxon>
        <taxon>Tracheophyta</taxon>
        <taxon>Spermatophyta</taxon>
        <taxon>Magnoliopsida</taxon>
        <taxon>eudicotyledons</taxon>
        <taxon>Gunneridae</taxon>
        <taxon>Pentapetalae</taxon>
        <taxon>rosids</taxon>
        <taxon>malvids</taxon>
        <taxon>Malvales</taxon>
        <taxon>Dipterocarpaceae</taxon>
        <taxon>Rubroshorea</taxon>
    </lineage>
</organism>
<dbReference type="SMART" id="SM00463">
    <property type="entry name" value="SMR"/>
    <property type="match status" value="1"/>
</dbReference>
<dbReference type="SUPFAM" id="SSF160443">
    <property type="entry name" value="SMR domain-like"/>
    <property type="match status" value="1"/>
</dbReference>
<protein>
    <recommendedName>
        <fullName evidence="2">Smr domain-containing protein</fullName>
    </recommendedName>
</protein>
<keyword evidence="4" id="KW-1185">Reference proteome</keyword>
<feature type="region of interest" description="Disordered" evidence="1">
    <location>
        <begin position="1"/>
        <end position="57"/>
    </location>
</feature>
<evidence type="ECO:0000259" key="2">
    <source>
        <dbReference type="PROSITE" id="PS50828"/>
    </source>
</evidence>
<feature type="compositionally biased region" description="Polar residues" evidence="1">
    <location>
        <begin position="1"/>
        <end position="11"/>
    </location>
</feature>
<evidence type="ECO:0000256" key="1">
    <source>
        <dbReference type="SAM" id="MobiDB-lite"/>
    </source>
</evidence>
<reference evidence="3 4" key="1">
    <citation type="journal article" date="2021" name="Commun. Biol.">
        <title>The genome of Shorea leprosula (Dipterocarpaceae) highlights the ecological relevance of drought in aseasonal tropical rainforests.</title>
        <authorList>
            <person name="Ng K.K.S."/>
            <person name="Kobayashi M.J."/>
            <person name="Fawcett J.A."/>
            <person name="Hatakeyama M."/>
            <person name="Paape T."/>
            <person name="Ng C.H."/>
            <person name="Ang C.C."/>
            <person name="Tnah L.H."/>
            <person name="Lee C.T."/>
            <person name="Nishiyama T."/>
            <person name="Sese J."/>
            <person name="O'Brien M.J."/>
            <person name="Copetti D."/>
            <person name="Mohd Noor M.I."/>
            <person name="Ong R.C."/>
            <person name="Putra M."/>
            <person name="Sireger I.Z."/>
            <person name="Indrioko S."/>
            <person name="Kosugi Y."/>
            <person name="Izuno A."/>
            <person name="Isagi Y."/>
            <person name="Lee S.L."/>
            <person name="Shimizu K.K."/>
        </authorList>
    </citation>
    <scope>NUCLEOTIDE SEQUENCE [LARGE SCALE GENOMIC DNA]</scope>
    <source>
        <strain evidence="3">214</strain>
    </source>
</reference>
<dbReference type="InterPro" id="IPR013899">
    <property type="entry name" value="DUF1771"/>
</dbReference>
<dbReference type="PANTHER" id="PTHR47812">
    <property type="entry name" value="SMR (SMALL MUTS RELATED) DOMAIN-CONTAINING PROTEIN"/>
    <property type="match status" value="1"/>
</dbReference>
<dbReference type="Proteomes" id="UP001054252">
    <property type="component" value="Unassembled WGS sequence"/>
</dbReference>
<dbReference type="SMART" id="SM01162">
    <property type="entry name" value="DUF1771"/>
    <property type="match status" value="1"/>
</dbReference>
<proteinExistence type="predicted"/>
<dbReference type="AlphaFoldDB" id="A0AAV5KLF0"/>
<dbReference type="InterPro" id="IPR036063">
    <property type="entry name" value="Smr_dom_sf"/>
</dbReference>
<dbReference type="PROSITE" id="PS50828">
    <property type="entry name" value="SMR"/>
    <property type="match status" value="1"/>
</dbReference>
<evidence type="ECO:0000313" key="3">
    <source>
        <dbReference type="EMBL" id="GKV25427.1"/>
    </source>
</evidence>
<dbReference type="PANTHER" id="PTHR47812:SF2">
    <property type="entry name" value="SMR (SMALL MUTS RELATED) DOMAIN-CONTAINING PROTEIN"/>
    <property type="match status" value="1"/>
</dbReference>
<gene>
    <name evidence="3" type="ORF">SLEP1_g34868</name>
</gene>
<feature type="domain" description="Smr" evidence="2">
    <location>
        <begin position="326"/>
        <end position="443"/>
    </location>
</feature>
<evidence type="ECO:0000313" key="4">
    <source>
        <dbReference type="Proteomes" id="UP001054252"/>
    </source>
</evidence>
<dbReference type="Pfam" id="PF08590">
    <property type="entry name" value="DUF1771"/>
    <property type="match status" value="1"/>
</dbReference>
<comment type="caution">
    <text evidence="3">The sequence shown here is derived from an EMBL/GenBank/DDBJ whole genome shotgun (WGS) entry which is preliminary data.</text>
</comment>
<dbReference type="Gene3D" id="3.30.1370.110">
    <property type="match status" value="1"/>
</dbReference>
<name>A0AAV5KLF0_9ROSI</name>
<accession>A0AAV5KLF0</accession>
<sequence length="452" mass="50671">MSSPRGSSSYRKMSWTRGKDKSSGWAAFDRKQRQKQGLLPEIKEDPFPPISGSQTALRKGENLTKSNKLSARAFSSVVIPTVNFPDLRDNKDFLRPIQDGNSSEKRGQELVEGNNYDLVLKKLKELHSWADNSLIEDVLLAVDNDFEKALTLLQGMVSTSGTGEKEAKDKEQSSTVTGFPSKIRCNKHIPLGNVAEHVDQNSKFLENNDNVKELTNIDASSGNKFSDDDDANMNLVLRQLASIPVEPEWEEDDIYLSHRKDAIKMMRSASHHSRAATNAFLRGDHLSAQQHSLKAREEWLAAQKLNSEAAREILSIRNSENNIWKLDLHGLHAAEAVQALQDHLRKLETHVSISRSVSPKRIRYENGIAHSPSVEKLSCLEKDNLDNQRKSLRERPTSLQVITGIGNHSRGQAALPAAVKTFLIENRYRFDEARPGVITVRPKFRHGSTSTS</sequence>
<dbReference type="InterPro" id="IPR002625">
    <property type="entry name" value="Smr_dom"/>
</dbReference>